<organism evidence="7 8">
    <name type="scientific">Thecamonas trahens ATCC 50062</name>
    <dbReference type="NCBI Taxonomy" id="461836"/>
    <lineage>
        <taxon>Eukaryota</taxon>
        <taxon>Apusozoa</taxon>
        <taxon>Apusomonadida</taxon>
        <taxon>Apusomonadidae</taxon>
        <taxon>Thecamonas</taxon>
    </lineage>
</organism>
<dbReference type="InterPro" id="IPR013740">
    <property type="entry name" value="Redoxin"/>
</dbReference>
<dbReference type="EMBL" id="GL349442">
    <property type="protein sequence ID" value="KNC46382.1"/>
    <property type="molecule type" value="Genomic_DNA"/>
</dbReference>
<feature type="chain" id="PRO_5005537172" description="Redoxin domain-containing protein" evidence="5">
    <location>
        <begin position="23"/>
        <end position="210"/>
    </location>
</feature>
<accession>A0A0L0D273</accession>
<dbReference type="Gene3D" id="3.40.30.10">
    <property type="entry name" value="Glutaredoxin"/>
    <property type="match status" value="1"/>
</dbReference>
<evidence type="ECO:0000256" key="1">
    <source>
        <dbReference type="ARBA" id="ARBA00010505"/>
    </source>
</evidence>
<evidence type="ECO:0000256" key="2">
    <source>
        <dbReference type="ARBA" id="ARBA00022559"/>
    </source>
</evidence>
<keyword evidence="2" id="KW-0575">Peroxidase</keyword>
<sequence>MYALHMLMAAVALATLVAAAYSETVHRYEQNCETGEVTQIPVSAGDELPLTTFSTLHMGKIKLVRSPRLFARKRVLLFSVAAAYEPGADVQFKDMVRQVYHNYDDLGLDAIVMVMASDPFANNAFTRHHHEAPHPEVWTTVSDANGVFARGAGLVCPHFEEGAKSGLHLFAAVVNNNVIEWITVDHGHQHVNSRPEMVVDYLRSHPRPAL</sequence>
<keyword evidence="8" id="KW-1185">Reference proteome</keyword>
<dbReference type="GO" id="GO:0042744">
    <property type="term" value="P:hydrogen peroxide catabolic process"/>
    <property type="evidence" value="ECO:0007669"/>
    <property type="project" value="TreeGrafter"/>
</dbReference>
<reference evidence="7 8" key="1">
    <citation type="submission" date="2010-05" db="EMBL/GenBank/DDBJ databases">
        <title>The Genome Sequence of Thecamonas trahens ATCC 50062.</title>
        <authorList>
            <consortium name="The Broad Institute Genome Sequencing Platform"/>
            <person name="Russ C."/>
            <person name="Cuomo C."/>
            <person name="Shea T."/>
            <person name="Young S.K."/>
            <person name="Zeng Q."/>
            <person name="Koehrsen M."/>
            <person name="Haas B."/>
            <person name="Borodovsky M."/>
            <person name="Guigo R."/>
            <person name="Alvarado L."/>
            <person name="Berlin A."/>
            <person name="Bochicchio J."/>
            <person name="Borenstein D."/>
            <person name="Chapman S."/>
            <person name="Chen Z."/>
            <person name="Freedman E."/>
            <person name="Gellesch M."/>
            <person name="Goldberg J."/>
            <person name="Griggs A."/>
            <person name="Gujja S."/>
            <person name="Heilman E."/>
            <person name="Heiman D."/>
            <person name="Hepburn T."/>
            <person name="Howarth C."/>
            <person name="Jen D."/>
            <person name="Larson L."/>
            <person name="Mehta T."/>
            <person name="Park D."/>
            <person name="Pearson M."/>
            <person name="Roberts A."/>
            <person name="Saif S."/>
            <person name="Shenoy N."/>
            <person name="Sisk P."/>
            <person name="Stolte C."/>
            <person name="Sykes S."/>
            <person name="Thomson T."/>
            <person name="Walk T."/>
            <person name="White J."/>
            <person name="Yandava C."/>
            <person name="Burger G."/>
            <person name="Gray M.W."/>
            <person name="Holland P.W.H."/>
            <person name="King N."/>
            <person name="Lang F.B.F."/>
            <person name="Roger A.J."/>
            <person name="Ruiz-Trillo I."/>
            <person name="Lander E."/>
            <person name="Nusbaum C."/>
        </authorList>
    </citation>
    <scope>NUCLEOTIDE SEQUENCE [LARGE SCALE GENOMIC DNA]</scope>
    <source>
        <strain evidence="7 8">ATCC 50062</strain>
    </source>
</reference>
<comment type="similarity">
    <text evidence="1">Belongs to the peroxiredoxin family. Prx5 subfamily.</text>
</comment>
<evidence type="ECO:0000313" key="8">
    <source>
        <dbReference type="Proteomes" id="UP000054408"/>
    </source>
</evidence>
<evidence type="ECO:0000313" key="7">
    <source>
        <dbReference type="EMBL" id="KNC46382.1"/>
    </source>
</evidence>
<dbReference type="InterPro" id="IPR037944">
    <property type="entry name" value="PRX5-like"/>
</dbReference>
<evidence type="ECO:0000256" key="4">
    <source>
        <dbReference type="ARBA" id="ARBA00023002"/>
    </source>
</evidence>
<proteinExistence type="inferred from homology"/>
<keyword evidence="3" id="KW-0049">Antioxidant</keyword>
<dbReference type="Proteomes" id="UP000054408">
    <property type="component" value="Unassembled WGS sequence"/>
</dbReference>
<dbReference type="GO" id="GO:0005737">
    <property type="term" value="C:cytoplasm"/>
    <property type="evidence" value="ECO:0007669"/>
    <property type="project" value="TreeGrafter"/>
</dbReference>
<dbReference type="GO" id="GO:0008379">
    <property type="term" value="F:thioredoxin peroxidase activity"/>
    <property type="evidence" value="ECO:0007669"/>
    <property type="project" value="InterPro"/>
</dbReference>
<gene>
    <name evidence="7" type="ORF">AMSG_02834</name>
</gene>
<protein>
    <recommendedName>
        <fullName evidence="6">Redoxin domain-containing protein</fullName>
    </recommendedName>
</protein>
<dbReference type="Pfam" id="PF08534">
    <property type="entry name" value="Redoxin"/>
    <property type="match status" value="1"/>
</dbReference>
<dbReference type="RefSeq" id="XP_013760675.1">
    <property type="nucleotide sequence ID" value="XM_013905221.1"/>
</dbReference>
<feature type="domain" description="Redoxin" evidence="6">
    <location>
        <begin position="44"/>
        <end position="188"/>
    </location>
</feature>
<keyword evidence="5" id="KW-0732">Signal</keyword>
<dbReference type="InterPro" id="IPR036249">
    <property type="entry name" value="Thioredoxin-like_sf"/>
</dbReference>
<dbReference type="PANTHER" id="PTHR10430">
    <property type="entry name" value="PEROXIREDOXIN"/>
    <property type="match status" value="1"/>
</dbReference>
<name>A0A0L0D273_THETB</name>
<dbReference type="GeneID" id="25562486"/>
<feature type="signal peptide" evidence="5">
    <location>
        <begin position="1"/>
        <end position="22"/>
    </location>
</feature>
<evidence type="ECO:0000256" key="5">
    <source>
        <dbReference type="SAM" id="SignalP"/>
    </source>
</evidence>
<dbReference type="GO" id="GO:0034599">
    <property type="term" value="P:cellular response to oxidative stress"/>
    <property type="evidence" value="ECO:0007669"/>
    <property type="project" value="InterPro"/>
</dbReference>
<evidence type="ECO:0000259" key="6">
    <source>
        <dbReference type="Pfam" id="PF08534"/>
    </source>
</evidence>
<dbReference type="SUPFAM" id="SSF52833">
    <property type="entry name" value="Thioredoxin-like"/>
    <property type="match status" value="1"/>
</dbReference>
<dbReference type="PANTHER" id="PTHR10430:SF16">
    <property type="entry name" value="PEROXIREDOXIN-5, MITOCHONDRIAL"/>
    <property type="match status" value="1"/>
</dbReference>
<keyword evidence="4" id="KW-0560">Oxidoreductase</keyword>
<dbReference type="AlphaFoldDB" id="A0A0L0D273"/>
<dbReference type="GO" id="GO:0045454">
    <property type="term" value="P:cell redox homeostasis"/>
    <property type="evidence" value="ECO:0007669"/>
    <property type="project" value="TreeGrafter"/>
</dbReference>
<evidence type="ECO:0000256" key="3">
    <source>
        <dbReference type="ARBA" id="ARBA00022862"/>
    </source>
</evidence>